<gene>
    <name evidence="6" type="ORF">HMPREF1630_03175</name>
</gene>
<dbReference type="GO" id="GO:0016491">
    <property type="term" value="F:oxidoreductase activity"/>
    <property type="evidence" value="ECO:0007669"/>
    <property type="project" value="InterPro"/>
</dbReference>
<evidence type="ECO:0000256" key="2">
    <source>
        <dbReference type="ARBA" id="ARBA00022630"/>
    </source>
</evidence>
<dbReference type="PRINTS" id="PR00411">
    <property type="entry name" value="PNDRDTASEI"/>
</dbReference>
<organism evidence="6 7">
    <name type="scientific">Anaerococcus lactolyticus S7-1-13</name>
    <dbReference type="NCBI Taxonomy" id="1284686"/>
    <lineage>
        <taxon>Bacteria</taxon>
        <taxon>Bacillati</taxon>
        <taxon>Bacillota</taxon>
        <taxon>Tissierellia</taxon>
        <taxon>Tissierellales</taxon>
        <taxon>Peptoniphilaceae</taxon>
        <taxon>Anaerococcus</taxon>
    </lineage>
</organism>
<evidence type="ECO:0000259" key="4">
    <source>
        <dbReference type="Pfam" id="PF07992"/>
    </source>
</evidence>
<dbReference type="InterPro" id="IPR050260">
    <property type="entry name" value="FAD-bd_OxRdtase"/>
</dbReference>
<dbReference type="Gene3D" id="3.50.50.60">
    <property type="entry name" value="FAD/NAD(P)-binding domain"/>
    <property type="match status" value="2"/>
</dbReference>
<evidence type="ECO:0000259" key="5">
    <source>
        <dbReference type="Pfam" id="PF18267"/>
    </source>
</evidence>
<dbReference type="OrthoDB" id="9807946at2"/>
<dbReference type="AlphaFoldDB" id="A0A095Z832"/>
<dbReference type="PRINTS" id="PR00368">
    <property type="entry name" value="FADPNR"/>
</dbReference>
<evidence type="ECO:0000313" key="6">
    <source>
        <dbReference type="EMBL" id="KGF04644.1"/>
    </source>
</evidence>
<dbReference type="PANTHER" id="PTHR43429">
    <property type="entry name" value="PYRIDINE NUCLEOTIDE-DISULFIDE OXIDOREDUCTASE DOMAIN-CONTAINING"/>
    <property type="match status" value="1"/>
</dbReference>
<keyword evidence="3" id="KW-0274">FAD</keyword>
<feature type="domain" description="NADH-rubredoxin oxidoreductase C-terminal" evidence="5">
    <location>
        <begin position="313"/>
        <end position="376"/>
    </location>
</feature>
<dbReference type="RefSeq" id="WP_037326973.1">
    <property type="nucleotide sequence ID" value="NZ_JRMW01000026.1"/>
</dbReference>
<dbReference type="InterPro" id="IPR016156">
    <property type="entry name" value="FAD/NAD-linked_Rdtase_dimer_sf"/>
</dbReference>
<evidence type="ECO:0000256" key="1">
    <source>
        <dbReference type="ARBA" id="ARBA00001974"/>
    </source>
</evidence>
<dbReference type="Gene3D" id="3.30.390.30">
    <property type="match status" value="1"/>
</dbReference>
<accession>A0A095Z832</accession>
<dbReference type="InterPro" id="IPR023753">
    <property type="entry name" value="FAD/NAD-binding_dom"/>
</dbReference>
<comment type="caution">
    <text evidence="6">The sequence shown here is derived from an EMBL/GenBank/DDBJ whole genome shotgun (WGS) entry which is preliminary data.</text>
</comment>
<proteinExistence type="predicted"/>
<dbReference type="Proteomes" id="UP000029579">
    <property type="component" value="Unassembled WGS sequence"/>
</dbReference>
<evidence type="ECO:0000256" key="3">
    <source>
        <dbReference type="ARBA" id="ARBA00022827"/>
    </source>
</evidence>
<protein>
    <submittedName>
        <fullName evidence="6">Pyridine nucleotide-disulfide oxidoreductase</fullName>
    </submittedName>
</protein>
<sequence length="393" mass="43169">MYDYLIIGNGICGLSAAEEIRKNDDKGSILILTDENGHTYWRTRLSELIAKDYTDEEILVKKETWYGERKIEVKLNTHAEKIDKENKKVISKDGEEFEYGKLLIATGSRAFVPPIKNADAKGVFAIRSSEDLKNFKAYLANKKKLIIIGGGILGLEAANSISQLGIEITIVEAFDYLLARQLDKDLSQKLEKALNDMGMKTLTGKFSEEILVKDGAVCGLKLTDGTELEADAIMIQAGIRANIDIAKNSGLAIDRGILVGENLQVENEDIYAAGDVAQIGNFSIGLWTASMEMGKIAGANMTGGNKLYEKPKPFSTLMLGDIKLFSAGQNAGDGIEEVKKEDGEKIYKLFKNSDKFVGGILWGDIKYQMDVKKIVFEGIDPKETKLGGEIFGL</sequence>
<keyword evidence="2" id="KW-0285">Flavoprotein</keyword>
<dbReference type="PANTHER" id="PTHR43429:SF3">
    <property type="entry name" value="NITRITE REDUCTASE [NAD(P)H]"/>
    <property type="match status" value="1"/>
</dbReference>
<dbReference type="InterPro" id="IPR041575">
    <property type="entry name" value="Rubredoxin_C"/>
</dbReference>
<dbReference type="Pfam" id="PF18267">
    <property type="entry name" value="Rubredoxin_C"/>
    <property type="match status" value="1"/>
</dbReference>
<dbReference type="EMBL" id="JRMW01000026">
    <property type="protein sequence ID" value="KGF04644.1"/>
    <property type="molecule type" value="Genomic_DNA"/>
</dbReference>
<dbReference type="SUPFAM" id="SSF51905">
    <property type="entry name" value="FAD/NAD(P)-binding domain"/>
    <property type="match status" value="2"/>
</dbReference>
<comment type="cofactor">
    <cofactor evidence="1">
        <name>FAD</name>
        <dbReference type="ChEBI" id="CHEBI:57692"/>
    </cofactor>
</comment>
<dbReference type="InterPro" id="IPR036188">
    <property type="entry name" value="FAD/NAD-bd_sf"/>
</dbReference>
<name>A0A095Z832_9FIRM</name>
<dbReference type="Pfam" id="PF07992">
    <property type="entry name" value="Pyr_redox_2"/>
    <property type="match status" value="1"/>
</dbReference>
<feature type="domain" description="FAD/NAD(P)-binding" evidence="4">
    <location>
        <begin position="2"/>
        <end position="294"/>
    </location>
</feature>
<dbReference type="eggNOG" id="COG1251">
    <property type="taxonomic scope" value="Bacteria"/>
</dbReference>
<evidence type="ECO:0000313" key="7">
    <source>
        <dbReference type="Proteomes" id="UP000029579"/>
    </source>
</evidence>
<reference evidence="6 7" key="1">
    <citation type="submission" date="2014-07" db="EMBL/GenBank/DDBJ databases">
        <authorList>
            <person name="McCorrison J."/>
            <person name="Sanka R."/>
            <person name="Torralba M."/>
            <person name="Gillis M."/>
            <person name="Haft D.H."/>
            <person name="Methe B."/>
            <person name="Sutton G."/>
            <person name="Nelson K.E."/>
        </authorList>
    </citation>
    <scope>NUCLEOTIDE SEQUENCE [LARGE SCALE GENOMIC DNA]</scope>
    <source>
        <strain evidence="6 7">S7-1-13</strain>
    </source>
</reference>